<evidence type="ECO:0000313" key="6">
    <source>
        <dbReference type="EMBL" id="BBY51438.1"/>
    </source>
</evidence>
<dbReference type="PROSITE" id="PS50921">
    <property type="entry name" value="ANTAR"/>
    <property type="match status" value="1"/>
</dbReference>
<dbReference type="PIRSF" id="PIRSF036625">
    <property type="entry name" value="GAF_ANTAR"/>
    <property type="match status" value="1"/>
</dbReference>
<dbReference type="KEGG" id="marz:MARA_49060"/>
<dbReference type="AlphaFoldDB" id="A0A7I7S3M3"/>
<name>A0A7I7S3M3_9MYCO</name>
<sequence length="240" mass="25999">MSDQDSHISADPTRHVLASTLGNLAVQMRELRDSESVLEVLATAAVDIVPGARWACISLVAGRKVRSHAPTDEVSARLDQMQMDLGEGPVLDVLRERRTVHVEDLAAESRWPHFSRGAVEFGVRTMLSFRLFISNENLGVLNLYSDAPHAFTDESIAVGKILAQHAAVAMKGVATEEQLQGAVESRDVIGQAKGILMNRDKLTGLQAFATLIRASQETNVRLADVARLLVSDHEASVAGD</sequence>
<keyword evidence="1" id="KW-0808">Transferase</keyword>
<dbReference type="RefSeq" id="WP_163922058.1">
    <property type="nucleotide sequence ID" value="NZ_AP022593.1"/>
</dbReference>
<reference evidence="6 7" key="1">
    <citation type="journal article" date="2019" name="Emerg. Microbes Infect.">
        <title>Comprehensive subspecies identification of 175 nontuberculous mycobacteria species based on 7547 genomic profiles.</title>
        <authorList>
            <person name="Matsumoto Y."/>
            <person name="Kinjo T."/>
            <person name="Motooka D."/>
            <person name="Nabeya D."/>
            <person name="Jung N."/>
            <person name="Uechi K."/>
            <person name="Horii T."/>
            <person name="Iida T."/>
            <person name="Fujita J."/>
            <person name="Nakamura S."/>
        </authorList>
    </citation>
    <scope>NUCLEOTIDE SEQUENCE [LARGE SCALE GENOMIC DNA]</scope>
    <source>
        <strain evidence="6 7">JCM 18538</strain>
    </source>
</reference>
<dbReference type="Gene3D" id="1.10.10.10">
    <property type="entry name" value="Winged helix-like DNA-binding domain superfamily/Winged helix DNA-binding domain"/>
    <property type="match status" value="1"/>
</dbReference>
<dbReference type="Pfam" id="PF13185">
    <property type="entry name" value="GAF_2"/>
    <property type="match status" value="1"/>
</dbReference>
<evidence type="ECO:0000313" key="7">
    <source>
        <dbReference type="Proteomes" id="UP000467428"/>
    </source>
</evidence>
<keyword evidence="3" id="KW-0805">Transcription regulation</keyword>
<evidence type="ECO:0000256" key="3">
    <source>
        <dbReference type="ARBA" id="ARBA00023015"/>
    </source>
</evidence>
<dbReference type="SMART" id="SM00065">
    <property type="entry name" value="GAF"/>
    <property type="match status" value="1"/>
</dbReference>
<dbReference type="EMBL" id="AP022593">
    <property type="protein sequence ID" value="BBY51438.1"/>
    <property type="molecule type" value="Genomic_DNA"/>
</dbReference>
<dbReference type="Gene3D" id="3.30.450.40">
    <property type="match status" value="1"/>
</dbReference>
<dbReference type="InterPro" id="IPR005561">
    <property type="entry name" value="ANTAR"/>
</dbReference>
<dbReference type="InterPro" id="IPR003018">
    <property type="entry name" value="GAF"/>
</dbReference>
<dbReference type="SUPFAM" id="SSF55781">
    <property type="entry name" value="GAF domain-like"/>
    <property type="match status" value="1"/>
</dbReference>
<dbReference type="GO" id="GO:0016301">
    <property type="term" value="F:kinase activity"/>
    <property type="evidence" value="ECO:0007669"/>
    <property type="project" value="UniProtKB-KW"/>
</dbReference>
<dbReference type="GO" id="GO:0003723">
    <property type="term" value="F:RNA binding"/>
    <property type="evidence" value="ECO:0007669"/>
    <property type="project" value="InterPro"/>
</dbReference>
<keyword evidence="4" id="KW-0804">Transcription</keyword>
<dbReference type="InterPro" id="IPR036388">
    <property type="entry name" value="WH-like_DNA-bd_sf"/>
</dbReference>
<evidence type="ECO:0000256" key="4">
    <source>
        <dbReference type="ARBA" id="ARBA00023163"/>
    </source>
</evidence>
<feature type="domain" description="ANTAR" evidence="5">
    <location>
        <begin position="169"/>
        <end position="230"/>
    </location>
</feature>
<dbReference type="InterPro" id="IPR029016">
    <property type="entry name" value="GAF-like_dom_sf"/>
</dbReference>
<dbReference type="Proteomes" id="UP000467428">
    <property type="component" value="Chromosome"/>
</dbReference>
<dbReference type="InterPro" id="IPR012074">
    <property type="entry name" value="GAF_ANTAR"/>
</dbReference>
<dbReference type="SMART" id="SM01012">
    <property type="entry name" value="ANTAR"/>
    <property type="match status" value="1"/>
</dbReference>
<gene>
    <name evidence="6" type="ORF">MARA_49060</name>
</gene>
<keyword evidence="7" id="KW-1185">Reference proteome</keyword>
<protein>
    <submittedName>
        <fullName evidence="6">Transcriptional regulator</fullName>
    </submittedName>
</protein>
<evidence type="ECO:0000256" key="2">
    <source>
        <dbReference type="ARBA" id="ARBA00022777"/>
    </source>
</evidence>
<dbReference type="SUPFAM" id="SSF52172">
    <property type="entry name" value="CheY-like"/>
    <property type="match status" value="1"/>
</dbReference>
<evidence type="ECO:0000256" key="1">
    <source>
        <dbReference type="ARBA" id="ARBA00022679"/>
    </source>
</evidence>
<evidence type="ECO:0000259" key="5">
    <source>
        <dbReference type="PROSITE" id="PS50921"/>
    </source>
</evidence>
<dbReference type="InterPro" id="IPR011006">
    <property type="entry name" value="CheY-like_superfamily"/>
</dbReference>
<dbReference type="Pfam" id="PF03861">
    <property type="entry name" value="ANTAR"/>
    <property type="match status" value="1"/>
</dbReference>
<geneLocation type="plasmid" evidence="7">
    <name>pjcm18538 dna</name>
</geneLocation>
<keyword evidence="2" id="KW-0418">Kinase</keyword>
<organism evidence="6 7">
    <name type="scientific">Mycolicibacterium arabiense</name>
    <dbReference type="NCBI Taxonomy" id="1286181"/>
    <lineage>
        <taxon>Bacteria</taxon>
        <taxon>Bacillati</taxon>
        <taxon>Actinomycetota</taxon>
        <taxon>Actinomycetes</taxon>
        <taxon>Mycobacteriales</taxon>
        <taxon>Mycobacteriaceae</taxon>
        <taxon>Mycolicibacterium</taxon>
    </lineage>
</organism>
<accession>A0A7I7S3M3</accession>
<proteinExistence type="predicted"/>